<reference evidence="1" key="1">
    <citation type="submission" date="2021-08" db="EMBL/GenBank/DDBJ databases">
        <title>The first chromosome-level gecko genome reveals the dynamic sex chromosomes of Neotropical dwarf geckos (Sphaerodactylidae: Sphaerodactylus).</title>
        <authorList>
            <person name="Pinto B.J."/>
            <person name="Keating S.E."/>
            <person name="Gamble T."/>
        </authorList>
    </citation>
    <scope>NUCLEOTIDE SEQUENCE</scope>
    <source>
        <strain evidence="1">TG3544</strain>
    </source>
</reference>
<accession>A0ACB8F483</accession>
<evidence type="ECO:0000313" key="1">
    <source>
        <dbReference type="EMBL" id="KAH7999741.1"/>
    </source>
</evidence>
<name>A0ACB8F483_9SAUR</name>
<keyword evidence="2" id="KW-1185">Reference proteome</keyword>
<dbReference type="EMBL" id="CM037618">
    <property type="protein sequence ID" value="KAH7999741.1"/>
    <property type="molecule type" value="Genomic_DNA"/>
</dbReference>
<proteinExistence type="predicted"/>
<sequence length="252" mass="26715">MPDANNGARGSQLMEEAAAASTSYSGHCSSSSGAEHLPCYQFGLQQTPGGDLLRSSSNDCPVGPQKGRGFSGVFTPTLLPRRTEDSYFGDKSSHTENVSTVNLTSPSSTRGLNNARTGKTPFSSNRSGHRNWTPFRGYSVTSSSSISVHNAASVIVAVIEGRGLARGEVGMASVDLKNPEVVLSQFADNTTYAKVITKLRILTPLEIIMSNTACDAGNATKLFSLITENFKLLQEVEVLLLSGVNDLLAPPE</sequence>
<organism evidence="1 2">
    <name type="scientific">Sphaerodactylus townsendi</name>
    <dbReference type="NCBI Taxonomy" id="933632"/>
    <lineage>
        <taxon>Eukaryota</taxon>
        <taxon>Metazoa</taxon>
        <taxon>Chordata</taxon>
        <taxon>Craniata</taxon>
        <taxon>Vertebrata</taxon>
        <taxon>Euteleostomi</taxon>
        <taxon>Lepidosauria</taxon>
        <taxon>Squamata</taxon>
        <taxon>Bifurcata</taxon>
        <taxon>Gekkota</taxon>
        <taxon>Sphaerodactylidae</taxon>
        <taxon>Sphaerodactylus</taxon>
    </lineage>
</organism>
<evidence type="ECO:0000313" key="2">
    <source>
        <dbReference type="Proteomes" id="UP000827872"/>
    </source>
</evidence>
<gene>
    <name evidence="1" type="ORF">K3G42_018145</name>
</gene>
<dbReference type="Proteomes" id="UP000827872">
    <property type="component" value="Linkage Group LG05"/>
</dbReference>
<comment type="caution">
    <text evidence="1">The sequence shown here is derived from an EMBL/GenBank/DDBJ whole genome shotgun (WGS) entry which is preliminary data.</text>
</comment>
<protein>
    <submittedName>
        <fullName evidence="1">Uncharacterized protein</fullName>
    </submittedName>
</protein>